<gene>
    <name evidence="1" type="ORF">NCTC9128_08098</name>
</gene>
<protein>
    <submittedName>
        <fullName evidence="1">Uncharacterized protein</fullName>
    </submittedName>
</protein>
<dbReference type="AlphaFoldDB" id="A0A2X3F5X7"/>
<accession>A0A2X3F5X7</accession>
<sequence>MKEKKEDIHYLTRDYMRKNIQKIGSKVTICAALVNSNYCAYL</sequence>
<organism evidence="1 2">
    <name type="scientific">Klebsiella pneumoniae</name>
    <dbReference type="NCBI Taxonomy" id="573"/>
    <lineage>
        <taxon>Bacteria</taxon>
        <taxon>Pseudomonadati</taxon>
        <taxon>Pseudomonadota</taxon>
        <taxon>Gammaproteobacteria</taxon>
        <taxon>Enterobacterales</taxon>
        <taxon>Enterobacteriaceae</taxon>
        <taxon>Klebsiella/Raoultella group</taxon>
        <taxon>Klebsiella</taxon>
        <taxon>Klebsiella pneumoniae complex</taxon>
    </lineage>
</organism>
<evidence type="ECO:0000313" key="1">
    <source>
        <dbReference type="EMBL" id="SQC42654.1"/>
    </source>
</evidence>
<dbReference type="EMBL" id="UAWN01000018">
    <property type="protein sequence ID" value="SQC42654.1"/>
    <property type="molecule type" value="Genomic_DNA"/>
</dbReference>
<reference evidence="1 2" key="1">
    <citation type="submission" date="2018-06" db="EMBL/GenBank/DDBJ databases">
        <authorList>
            <consortium name="Pathogen Informatics"/>
            <person name="Doyle S."/>
        </authorList>
    </citation>
    <scope>NUCLEOTIDE SEQUENCE [LARGE SCALE GENOMIC DNA]</scope>
    <source>
        <strain evidence="1 2">NCTC9128</strain>
    </source>
</reference>
<evidence type="ECO:0000313" key="2">
    <source>
        <dbReference type="Proteomes" id="UP000251088"/>
    </source>
</evidence>
<dbReference type="Proteomes" id="UP000251088">
    <property type="component" value="Unassembled WGS sequence"/>
</dbReference>
<name>A0A2X3F5X7_KLEPN</name>
<proteinExistence type="predicted"/>